<name>A0A3S7UVM2_9BACT</name>
<protein>
    <recommendedName>
        <fullName evidence="2">Iron-containing redox enzyme family protein</fullName>
    </recommendedName>
</protein>
<accession>A0A3S7UVM2</accession>
<dbReference type="AlphaFoldDB" id="A0A3S7UVM2"/>
<sequence length="305" mass="33961">MSGLGEVGTLERAKEGRSPEALHRTLLRFNQQRLRPAFPSGGWQADVESELRARLLEGEWVERERAAVAARAAEAPADVDGFIAWYEDLKSSGPGQHDPLFPWLATEASLAQMTWFLTQEVAGEAGFDDLVALTQVKLPTQAKLELARNYWDEMGRGRENAMHGPMLDGLAHALKLQPREEDTVWEAHALANLLVAFAANRRYTFHSIGALGAVELTAPGRAALVNAGLQRLGFGMPVRRYYALHSTLDVKHSEDWNREVLRPLVAEDPARARPIAEGALMRLRAGALCFERYRRELGLRLQSVH</sequence>
<dbReference type="SMART" id="SM01236">
    <property type="entry name" value="Haem_oxygenase_2"/>
    <property type="match status" value="1"/>
</dbReference>
<dbReference type="SUPFAM" id="SSF48613">
    <property type="entry name" value="Heme oxygenase-like"/>
    <property type="match status" value="1"/>
</dbReference>
<evidence type="ECO:0008006" key="2">
    <source>
        <dbReference type="Google" id="ProtNLM"/>
    </source>
</evidence>
<dbReference type="InterPro" id="IPR016084">
    <property type="entry name" value="Haem_Oase-like_multi-hlx"/>
</dbReference>
<dbReference type="Pfam" id="PF14518">
    <property type="entry name" value="Haem_oxygenas_2"/>
    <property type="match status" value="1"/>
</dbReference>
<dbReference type="EMBL" id="MH908884">
    <property type="protein sequence ID" value="AYM52787.1"/>
    <property type="molecule type" value="Genomic_DNA"/>
</dbReference>
<reference evidence="1" key="1">
    <citation type="journal article" date="2018" name="J. Ind. Microbiol. Biotechnol.">
        <title>Genome mining reveals uncommon alkylpyrones as type III PKS products from myxobacteria.</title>
        <authorList>
            <person name="Hug J.J."/>
            <person name="Panter F."/>
            <person name="Krug D."/>
            <person name="Muller R."/>
        </authorList>
    </citation>
    <scope>NUCLEOTIDE SEQUENCE</scope>
    <source>
        <strain evidence="1">MCy10636</strain>
    </source>
</reference>
<organism evidence="1">
    <name type="scientific">Simulacricoccus ruber</name>
    <dbReference type="NCBI Taxonomy" id="2303410"/>
    <lineage>
        <taxon>Bacteria</taxon>
        <taxon>Pseudomonadati</taxon>
        <taxon>Myxococcota</taxon>
        <taxon>Myxococcia</taxon>
        <taxon>Myxococcales</taxon>
        <taxon>Cystobacterineae</taxon>
        <taxon>Myxococcaceae</taxon>
        <taxon>Simulacricoccus</taxon>
    </lineage>
</organism>
<dbReference type="Gene3D" id="1.20.910.10">
    <property type="entry name" value="Heme oxygenase-like"/>
    <property type="match status" value="1"/>
</dbReference>
<proteinExistence type="predicted"/>
<evidence type="ECO:0000313" key="1">
    <source>
        <dbReference type="EMBL" id="AYM52787.1"/>
    </source>
</evidence>